<comment type="subunit">
    <text evidence="5">Heterodimer of a catalytic subunit and an accessory subunit.</text>
</comment>
<dbReference type="Proteomes" id="UP000726737">
    <property type="component" value="Unassembled WGS sequence"/>
</dbReference>
<dbReference type="GO" id="GO:0046872">
    <property type="term" value="F:metal ion binding"/>
    <property type="evidence" value="ECO:0007669"/>
    <property type="project" value="UniProtKB-KW"/>
</dbReference>
<evidence type="ECO:0000259" key="7">
    <source>
        <dbReference type="Pfam" id="PF01702"/>
    </source>
</evidence>
<protein>
    <recommendedName>
        <fullName evidence="5">Queuine tRNA-ribosyltransferase accessory subunit 2</fullName>
    </recommendedName>
    <alternativeName>
        <fullName evidence="5">Queuine tRNA-ribosyltransferase domain-containing protein 1</fullName>
    </alternativeName>
</protein>
<dbReference type="GO" id="GO:0008479">
    <property type="term" value="F:tRNA-guanosine(34) queuine transglycosylase activity"/>
    <property type="evidence" value="ECO:0007669"/>
    <property type="project" value="UniProtKB-UniRule"/>
</dbReference>
<comment type="similarity">
    <text evidence="5">Belongs to the queuine tRNA-ribosyltransferase family. QTRT2 subfamily.</text>
</comment>
<evidence type="ECO:0000256" key="2">
    <source>
        <dbReference type="ARBA" id="ARBA00022694"/>
    </source>
</evidence>
<evidence type="ECO:0000256" key="6">
    <source>
        <dbReference type="SAM" id="MobiDB-lite"/>
    </source>
</evidence>
<comment type="function">
    <text evidence="5">Non-catalytic subunit of the queuine tRNA-ribosyltransferase (TGT) that catalyzes the base-exchange of a guanine (G) residue with queuine (Q) at position 34 (anticodon wobble position) in tRNAs with GU(N) anticodons (tRNA-Asp, -Asn, -His and -Tyr), resulting in the hypermodified nucleoside queuosine (7-(((4,5-cis-dihydroxy-2-cyclopenten-1-yl)amino)methyl)-7-deazaguanosine).</text>
</comment>
<feature type="region of interest" description="Disordered" evidence="6">
    <location>
        <begin position="231"/>
        <end position="266"/>
    </location>
</feature>
<reference evidence="8" key="1">
    <citation type="journal article" date="2020" name="Fungal Divers.">
        <title>Resolving the Mortierellaceae phylogeny through synthesis of multi-gene phylogenetics and phylogenomics.</title>
        <authorList>
            <person name="Vandepol N."/>
            <person name="Liber J."/>
            <person name="Desiro A."/>
            <person name="Na H."/>
            <person name="Kennedy M."/>
            <person name="Barry K."/>
            <person name="Grigoriev I.V."/>
            <person name="Miller A.N."/>
            <person name="O'Donnell K."/>
            <person name="Stajich J.E."/>
            <person name="Bonito G."/>
        </authorList>
    </citation>
    <scope>NUCLEOTIDE SEQUENCE</scope>
    <source>
        <strain evidence="8">KOD948</strain>
    </source>
</reference>
<dbReference type="InterPro" id="IPR050852">
    <property type="entry name" value="Queuine_tRNA-ribosyltrfase"/>
</dbReference>
<evidence type="ECO:0000256" key="3">
    <source>
        <dbReference type="ARBA" id="ARBA00022723"/>
    </source>
</evidence>
<comment type="cofactor">
    <cofactor evidence="5">
        <name>Zn(2+)</name>
        <dbReference type="ChEBI" id="CHEBI:29105"/>
    </cofactor>
    <text evidence="5">Binds 1 zinc ion per subunit.</text>
</comment>
<dbReference type="Pfam" id="PF01702">
    <property type="entry name" value="TGT"/>
    <property type="match status" value="2"/>
</dbReference>
<dbReference type="PANTHER" id="PTHR46064:SF1">
    <property type="entry name" value="QUEUINE TRNA-RIBOSYLTRANSFERASE ACCESSORY SUBUNIT 2"/>
    <property type="match status" value="1"/>
</dbReference>
<evidence type="ECO:0000256" key="5">
    <source>
        <dbReference type="HAMAP-Rule" id="MF_03043"/>
    </source>
</evidence>
<accession>A0A9P6PZQ5</accession>
<dbReference type="GO" id="GO:0006400">
    <property type="term" value="P:tRNA modification"/>
    <property type="evidence" value="ECO:0007669"/>
    <property type="project" value="InterPro"/>
</dbReference>
<keyword evidence="1 5" id="KW-0963">Cytoplasm</keyword>
<dbReference type="OrthoDB" id="27601at2759"/>
<feature type="compositionally biased region" description="Basic and acidic residues" evidence="6">
    <location>
        <begin position="549"/>
        <end position="590"/>
    </location>
</feature>
<dbReference type="HAMAP" id="MF_03043">
    <property type="entry name" value="QTRT2"/>
    <property type="match status" value="1"/>
</dbReference>
<keyword evidence="4 5" id="KW-0862">Zinc</keyword>
<dbReference type="EMBL" id="JAAAJA010000329">
    <property type="protein sequence ID" value="KAG0255847.1"/>
    <property type="molecule type" value="Genomic_DNA"/>
</dbReference>
<dbReference type="GO" id="GO:0005737">
    <property type="term" value="C:cytoplasm"/>
    <property type="evidence" value="ECO:0007669"/>
    <property type="project" value="UniProtKB-SubCell"/>
</dbReference>
<proteinExistence type="inferred from homology"/>
<feature type="domain" description="tRNA-guanine(15) transglycosylase-like" evidence="7">
    <location>
        <begin position="268"/>
        <end position="504"/>
    </location>
</feature>
<sequence>MAPLNFDIHQAPKEINSTARLGTLSIPGSQPTDQHDTLGNKDAKKRVIETPGCFMYSIKGSVPHLTPDNMRLQDFGGVNVSLEQLLQNDQPASFASKWPKFTLADYLHLQDLILLCDLRDYVSPNPAEKLGPNTDRHVLLSTPKGIRQLTLNDYLQVVRQFRPDIVVAMADNVSLEKVKEQQQQRKTEKQSEAGQEAHAPGEKRIKKSIERTLKWLDQILLEREGKDGLAEDRKMEEEKRRKKEKKEKKRTLDSESTANADKRQQLEAIQPAMQTITTEPWSDVAVFAHVQGALLEQERIRSAVETSARQGVDGFIIDAASVLAIKNATTTATETSSLETKEEVLRLVKVSLDHLPLQKPRMVYGIQTPEDVLKAIALGVDLFDTSYPYQLTEDGKASLYSFGDNVDAIPADINSKNDNRWINLWDEEHADKFVPILVGCECYACKGGRHTRAYINHLLRTHEMLATVLLISHNMYQYSKFFFNVRKSIQEGTFEKHSQAFHARFGVEPVRTGEKHEAQLVVEAALQKRNQRLEGPEGGVAPAIVLGEGQDKQEANGKKRPEVEGKEEAEEIEKKEKKAKKELQDNSADH</sequence>
<feature type="binding site" evidence="5">
    <location>
        <position position="440"/>
    </location>
    <ligand>
        <name>Zn(2+)</name>
        <dbReference type="ChEBI" id="CHEBI:29105"/>
    </ligand>
</feature>
<dbReference type="SUPFAM" id="SSF51713">
    <property type="entry name" value="tRNA-guanine transglycosylase"/>
    <property type="match status" value="1"/>
</dbReference>
<keyword evidence="3 5" id="KW-0479">Metal-binding</keyword>
<feature type="binding site" evidence="5">
    <location>
        <position position="445"/>
    </location>
    <ligand>
        <name>Zn(2+)</name>
        <dbReference type="ChEBI" id="CHEBI:29105"/>
    </ligand>
</feature>
<feature type="domain" description="tRNA-guanine(15) transglycosylase-like" evidence="7">
    <location>
        <begin position="37"/>
        <end position="218"/>
    </location>
</feature>
<dbReference type="NCBIfam" id="TIGR00449">
    <property type="entry name" value="tgt_general"/>
    <property type="match status" value="1"/>
</dbReference>
<comment type="caution">
    <text evidence="8">The sequence shown here is derived from an EMBL/GenBank/DDBJ whole genome shotgun (WGS) entry which is preliminary data.</text>
</comment>
<name>A0A9P6PZQ5_9FUNG</name>
<gene>
    <name evidence="8" type="primary">QTRTD1_1</name>
    <name evidence="8" type="ORF">BG011_004891</name>
</gene>
<dbReference type="InterPro" id="IPR036511">
    <property type="entry name" value="TGT-like_sf"/>
</dbReference>
<evidence type="ECO:0000313" key="8">
    <source>
        <dbReference type="EMBL" id="KAG0255847.1"/>
    </source>
</evidence>
<dbReference type="AlphaFoldDB" id="A0A9P6PZQ5"/>
<dbReference type="PANTHER" id="PTHR46064">
    <property type="entry name" value="QUEUINE TRNA-RIBOSYLTRANSFERASE ACCESSORY SUBUNIT 2"/>
    <property type="match status" value="1"/>
</dbReference>
<dbReference type="InterPro" id="IPR002616">
    <property type="entry name" value="tRNA_ribo_trans-like"/>
</dbReference>
<comment type="subcellular location">
    <subcellularLocation>
        <location evidence="5">Cytoplasm</location>
    </subcellularLocation>
</comment>
<keyword evidence="2 5" id="KW-0819">tRNA processing</keyword>
<dbReference type="Gene3D" id="3.20.20.105">
    <property type="entry name" value="Queuine tRNA-ribosyltransferase-like"/>
    <property type="match status" value="1"/>
</dbReference>
<feature type="region of interest" description="Disordered" evidence="6">
    <location>
        <begin position="178"/>
        <end position="204"/>
    </location>
</feature>
<feature type="region of interest" description="Disordered" evidence="6">
    <location>
        <begin position="533"/>
        <end position="590"/>
    </location>
</feature>
<feature type="compositionally biased region" description="Basic and acidic residues" evidence="6">
    <location>
        <begin position="178"/>
        <end position="191"/>
    </location>
</feature>
<feature type="compositionally biased region" description="Basic residues" evidence="6">
    <location>
        <begin position="240"/>
        <end position="249"/>
    </location>
</feature>
<evidence type="ECO:0000256" key="1">
    <source>
        <dbReference type="ARBA" id="ARBA00022490"/>
    </source>
</evidence>
<evidence type="ECO:0000256" key="4">
    <source>
        <dbReference type="ARBA" id="ARBA00022833"/>
    </source>
</evidence>
<evidence type="ECO:0000313" key="9">
    <source>
        <dbReference type="Proteomes" id="UP000726737"/>
    </source>
</evidence>
<dbReference type="InterPro" id="IPR028592">
    <property type="entry name" value="QTRTD1"/>
</dbReference>
<organism evidence="8 9">
    <name type="scientific">Mortierella polycephala</name>
    <dbReference type="NCBI Taxonomy" id="41804"/>
    <lineage>
        <taxon>Eukaryota</taxon>
        <taxon>Fungi</taxon>
        <taxon>Fungi incertae sedis</taxon>
        <taxon>Mucoromycota</taxon>
        <taxon>Mortierellomycotina</taxon>
        <taxon>Mortierellomycetes</taxon>
        <taxon>Mortierellales</taxon>
        <taxon>Mortierellaceae</taxon>
        <taxon>Mortierella</taxon>
    </lineage>
</organism>
<keyword evidence="9" id="KW-1185">Reference proteome</keyword>
<feature type="binding site" evidence="5">
    <location>
        <position position="442"/>
    </location>
    <ligand>
        <name>Zn(2+)</name>
        <dbReference type="ChEBI" id="CHEBI:29105"/>
    </ligand>
</feature>
<feature type="binding site" evidence="5">
    <location>
        <position position="473"/>
    </location>
    <ligand>
        <name>Zn(2+)</name>
        <dbReference type="ChEBI" id="CHEBI:29105"/>
    </ligand>
</feature>